<dbReference type="InterPro" id="IPR026591">
    <property type="entry name" value="Sirtuin_cat_small_dom_sf"/>
</dbReference>
<reference evidence="6 7" key="1">
    <citation type="submission" date="2014-06" db="EMBL/GenBank/DDBJ databases">
        <title>Shewanella sp. YQH10.</title>
        <authorList>
            <person name="Liu Y."/>
            <person name="Zeng R."/>
        </authorList>
    </citation>
    <scope>NUCLEOTIDE SEQUENCE [LARGE SCALE GENOMIC DNA]</scope>
    <source>
        <strain evidence="6 7">YQH10</strain>
    </source>
</reference>
<name>A0A094LPL4_9GAMM</name>
<dbReference type="eggNOG" id="COG0846">
    <property type="taxonomic scope" value="Bacteria"/>
</dbReference>
<dbReference type="STRING" id="1515746.HR45_12750"/>
<dbReference type="PROSITE" id="PS50305">
    <property type="entry name" value="SIRTUIN"/>
    <property type="match status" value="1"/>
</dbReference>
<dbReference type="InterPro" id="IPR029035">
    <property type="entry name" value="DHS-like_NAD/FAD-binding_dom"/>
</dbReference>
<dbReference type="AlphaFoldDB" id="A0A094LPL4"/>
<keyword evidence="3" id="KW-0520">NAD</keyword>
<feature type="binding site" evidence="4">
    <location>
        <position position="176"/>
    </location>
    <ligand>
        <name>Zn(2+)</name>
        <dbReference type="ChEBI" id="CHEBI:29105"/>
    </ligand>
</feature>
<sequence>MSFPIQSELNNLFIAAAELIFNADHVLITAGAGMGVDSGLPDFRGVSGFYRAYPAFKLTGKSFADIANPVTLFEEPKTFWWFYGHRFELYTRVKPHLGYNIVKNWVERKSGFVYTSNVDGHFAKIGVAPNRIVECHGSIRYLQCAIDCDNHLKLIENLPFRVEENAFNFNGALPRCLSCGGYARPNILMFDDFYWNETRVRRQAAEFLRWIEEIEARRKSLVVVEIGAGKAIPRIREKSESMNVPIIRINPNIDDAKVKFGISVPVGALEALKNINKHLIKMRLGKFTNK</sequence>
<evidence type="ECO:0000313" key="6">
    <source>
        <dbReference type="EMBL" id="KFZ37098.1"/>
    </source>
</evidence>
<dbReference type="EC" id="2.3.1.286" evidence="1"/>
<dbReference type="PANTHER" id="PTHR11085">
    <property type="entry name" value="NAD-DEPENDENT PROTEIN DEACYLASE SIRTUIN-5, MITOCHONDRIAL-RELATED"/>
    <property type="match status" value="1"/>
</dbReference>
<evidence type="ECO:0000256" key="2">
    <source>
        <dbReference type="ARBA" id="ARBA00022679"/>
    </source>
</evidence>
<evidence type="ECO:0000313" key="7">
    <source>
        <dbReference type="Proteomes" id="UP000029264"/>
    </source>
</evidence>
<feature type="active site" description="Proton acceptor" evidence="4">
    <location>
        <position position="136"/>
    </location>
</feature>
<dbReference type="PANTHER" id="PTHR11085:SF10">
    <property type="entry name" value="NAD-DEPENDENT PROTEIN DEACYLASE SIRTUIN-5, MITOCHONDRIAL-RELATED"/>
    <property type="match status" value="1"/>
</dbReference>
<dbReference type="Pfam" id="PF02146">
    <property type="entry name" value="SIR2"/>
    <property type="match status" value="1"/>
</dbReference>
<feature type="binding site" evidence="4">
    <location>
        <position position="179"/>
    </location>
    <ligand>
        <name>Zn(2+)</name>
        <dbReference type="ChEBI" id="CHEBI:29105"/>
    </ligand>
</feature>
<dbReference type="Proteomes" id="UP000029264">
    <property type="component" value="Unassembled WGS sequence"/>
</dbReference>
<feature type="domain" description="Deacetylase sirtuin-type" evidence="5">
    <location>
        <begin position="7"/>
        <end position="288"/>
    </location>
</feature>
<dbReference type="InterPro" id="IPR026590">
    <property type="entry name" value="Ssirtuin_cat_dom"/>
</dbReference>
<comment type="caution">
    <text evidence="6">The sequence shown here is derived from an EMBL/GenBank/DDBJ whole genome shotgun (WGS) entry which is preliminary data.</text>
</comment>
<dbReference type="GO" id="GO:0070403">
    <property type="term" value="F:NAD+ binding"/>
    <property type="evidence" value="ECO:0007669"/>
    <property type="project" value="InterPro"/>
</dbReference>
<organism evidence="6 7">
    <name type="scientific">Shewanella mangrovi</name>
    <dbReference type="NCBI Taxonomy" id="1515746"/>
    <lineage>
        <taxon>Bacteria</taxon>
        <taxon>Pseudomonadati</taxon>
        <taxon>Pseudomonadota</taxon>
        <taxon>Gammaproteobacteria</taxon>
        <taxon>Alteromonadales</taxon>
        <taxon>Shewanellaceae</taxon>
        <taxon>Shewanella</taxon>
    </lineage>
</organism>
<evidence type="ECO:0000256" key="4">
    <source>
        <dbReference type="PROSITE-ProRule" id="PRU00236"/>
    </source>
</evidence>
<feature type="binding site" evidence="4">
    <location>
        <position position="148"/>
    </location>
    <ligand>
        <name>Zn(2+)</name>
        <dbReference type="ChEBI" id="CHEBI:29105"/>
    </ligand>
</feature>
<dbReference type="InterPro" id="IPR003000">
    <property type="entry name" value="Sirtuin"/>
</dbReference>
<dbReference type="Gene3D" id="3.30.1600.10">
    <property type="entry name" value="SIR2/SIRT2 'Small Domain"/>
    <property type="match status" value="1"/>
</dbReference>
<proteinExistence type="predicted"/>
<dbReference type="SUPFAM" id="SSF52467">
    <property type="entry name" value="DHS-like NAD/FAD-binding domain"/>
    <property type="match status" value="1"/>
</dbReference>
<keyword evidence="2" id="KW-0808">Transferase</keyword>
<evidence type="ECO:0000256" key="1">
    <source>
        <dbReference type="ARBA" id="ARBA00012928"/>
    </source>
</evidence>
<keyword evidence="4" id="KW-0479">Metal-binding</keyword>
<dbReference type="OrthoDB" id="9800582at2"/>
<keyword evidence="4" id="KW-0862">Zinc</keyword>
<dbReference type="InterPro" id="IPR050134">
    <property type="entry name" value="NAD-dep_sirtuin_deacylases"/>
</dbReference>
<protein>
    <recommendedName>
        <fullName evidence="1">protein acetyllysine N-acetyltransferase</fullName>
        <ecNumber evidence="1">2.3.1.286</ecNumber>
    </recommendedName>
</protein>
<dbReference type="Gene3D" id="3.40.50.1220">
    <property type="entry name" value="TPP-binding domain"/>
    <property type="match status" value="1"/>
</dbReference>
<dbReference type="RefSeq" id="WP_037443395.1">
    <property type="nucleotide sequence ID" value="NZ_JPEO01000009.1"/>
</dbReference>
<keyword evidence="7" id="KW-1185">Reference proteome</keyword>
<evidence type="ECO:0000259" key="5">
    <source>
        <dbReference type="PROSITE" id="PS50305"/>
    </source>
</evidence>
<dbReference type="GO" id="GO:0017136">
    <property type="term" value="F:histone deacetylase activity, NAD-dependent"/>
    <property type="evidence" value="ECO:0007669"/>
    <property type="project" value="TreeGrafter"/>
</dbReference>
<evidence type="ECO:0000256" key="3">
    <source>
        <dbReference type="ARBA" id="ARBA00023027"/>
    </source>
</evidence>
<feature type="binding site" evidence="4">
    <location>
        <position position="144"/>
    </location>
    <ligand>
        <name>Zn(2+)</name>
        <dbReference type="ChEBI" id="CHEBI:29105"/>
    </ligand>
</feature>
<accession>A0A094LPL4</accession>
<dbReference type="GO" id="GO:0046872">
    <property type="term" value="F:metal ion binding"/>
    <property type="evidence" value="ECO:0007669"/>
    <property type="project" value="UniProtKB-KW"/>
</dbReference>
<gene>
    <name evidence="6" type="ORF">HR45_12750</name>
</gene>
<dbReference type="EMBL" id="JPEO01000009">
    <property type="protein sequence ID" value="KFZ37098.1"/>
    <property type="molecule type" value="Genomic_DNA"/>
</dbReference>